<gene>
    <name evidence="1" type="ORF">F443_03928</name>
</gene>
<organism evidence="1 2">
    <name type="scientific">Phytophthora nicotianae P1569</name>
    <dbReference type="NCBI Taxonomy" id="1317065"/>
    <lineage>
        <taxon>Eukaryota</taxon>
        <taxon>Sar</taxon>
        <taxon>Stramenopiles</taxon>
        <taxon>Oomycota</taxon>
        <taxon>Peronosporomycetes</taxon>
        <taxon>Peronosporales</taxon>
        <taxon>Peronosporaceae</taxon>
        <taxon>Phytophthora</taxon>
    </lineage>
</organism>
<dbReference type="EMBL" id="ANIZ01000731">
    <property type="protein sequence ID" value="ETI53072.1"/>
    <property type="molecule type" value="Genomic_DNA"/>
</dbReference>
<feature type="non-terminal residue" evidence="1">
    <location>
        <position position="1"/>
    </location>
</feature>
<accession>V9FRP3</accession>
<protein>
    <submittedName>
        <fullName evidence="1">Uncharacterized protein</fullName>
    </submittedName>
</protein>
<comment type="caution">
    <text evidence="1">The sequence shown here is derived from an EMBL/GenBank/DDBJ whole genome shotgun (WGS) entry which is preliminary data.</text>
</comment>
<name>V9FRP3_PHYNI</name>
<keyword evidence="2" id="KW-1185">Reference proteome</keyword>
<proteinExistence type="predicted"/>
<dbReference type="Proteomes" id="UP000018721">
    <property type="component" value="Unassembled WGS sequence"/>
</dbReference>
<reference evidence="1 2" key="1">
    <citation type="submission" date="2013-11" db="EMBL/GenBank/DDBJ databases">
        <title>The Genome Sequence of Phytophthora parasitica P1569.</title>
        <authorList>
            <consortium name="The Broad Institute Genomics Platform"/>
            <person name="Russ C."/>
            <person name="Tyler B."/>
            <person name="Panabieres F."/>
            <person name="Shan W."/>
            <person name="Tripathy S."/>
            <person name="Grunwald N."/>
            <person name="Machado M."/>
            <person name="Johnson C.S."/>
            <person name="Arredondo F."/>
            <person name="Hong C."/>
            <person name="Coffey M."/>
            <person name="Young S.K."/>
            <person name="Zeng Q."/>
            <person name="Gargeya S."/>
            <person name="Fitzgerald M."/>
            <person name="Abouelleil A."/>
            <person name="Alvarado L."/>
            <person name="Chapman S.B."/>
            <person name="Gainer-Dewar J."/>
            <person name="Goldberg J."/>
            <person name="Griggs A."/>
            <person name="Gujja S."/>
            <person name="Hansen M."/>
            <person name="Howarth C."/>
            <person name="Imamovic A."/>
            <person name="Ireland A."/>
            <person name="Larimer J."/>
            <person name="McCowan C."/>
            <person name="Murphy C."/>
            <person name="Pearson M."/>
            <person name="Poon T.W."/>
            <person name="Priest M."/>
            <person name="Roberts A."/>
            <person name="Saif S."/>
            <person name="Shea T."/>
            <person name="Sykes S."/>
            <person name="Wortman J."/>
            <person name="Nusbaum C."/>
            <person name="Birren B."/>
        </authorList>
    </citation>
    <scope>NUCLEOTIDE SEQUENCE [LARGE SCALE GENOMIC DNA]</scope>
    <source>
        <strain evidence="1 2">P1569</strain>
    </source>
</reference>
<sequence>LTNRAERIGDYTLMMSRKFIADFGFGGRQV</sequence>
<dbReference type="HOGENOM" id="CLU_3408303_0_0_1"/>
<dbReference type="AlphaFoldDB" id="V9FRP3"/>
<evidence type="ECO:0000313" key="2">
    <source>
        <dbReference type="Proteomes" id="UP000018721"/>
    </source>
</evidence>
<evidence type="ECO:0000313" key="1">
    <source>
        <dbReference type="EMBL" id="ETI53072.1"/>
    </source>
</evidence>